<dbReference type="SMART" id="SM00028">
    <property type="entry name" value="TPR"/>
    <property type="match status" value="3"/>
</dbReference>
<reference evidence="7" key="1">
    <citation type="submission" date="2018-04" db="EMBL/GenBank/DDBJ databases">
        <authorList>
            <person name="Go L.Y."/>
            <person name="Mitchell J.A."/>
        </authorList>
    </citation>
    <scope>NUCLEOTIDE SEQUENCE</scope>
    <source>
        <tissue evidence="7">Whole organism</tissue>
    </source>
</reference>
<comment type="subcellular location">
    <subcellularLocation>
        <location evidence="1">Cytoplasm</location>
    </subcellularLocation>
</comment>
<dbReference type="InterPro" id="IPR051982">
    <property type="entry name" value="CiliaryAsmbly_MitoImport"/>
</dbReference>
<dbReference type="AlphaFoldDB" id="A0A336KJ35"/>
<evidence type="ECO:0000256" key="5">
    <source>
        <dbReference type="PROSITE-ProRule" id="PRU00339"/>
    </source>
</evidence>
<gene>
    <name evidence="7" type="primary">CSON010576</name>
</gene>
<evidence type="ECO:0000313" key="8">
    <source>
        <dbReference type="EMBL" id="SSX24243.1"/>
    </source>
</evidence>
<dbReference type="InterPro" id="IPR019734">
    <property type="entry name" value="TPR_rpt"/>
</dbReference>
<proteinExistence type="predicted"/>
<dbReference type="PANTHER" id="PTHR45984">
    <property type="entry name" value="RNA (RNA) POLYMERASE II ASSOCIATED PROTEIN HOMOLOG"/>
    <property type="match status" value="1"/>
</dbReference>
<reference evidence="8" key="2">
    <citation type="submission" date="2018-07" db="EMBL/GenBank/DDBJ databases">
        <authorList>
            <person name="Quirk P.G."/>
            <person name="Krulwich T.A."/>
        </authorList>
    </citation>
    <scope>NUCLEOTIDE SEQUENCE</scope>
</reference>
<name>A0A336KJ35_CULSO</name>
<dbReference type="SUPFAM" id="SSF48452">
    <property type="entry name" value="TPR-like"/>
    <property type="match status" value="1"/>
</dbReference>
<evidence type="ECO:0000256" key="1">
    <source>
        <dbReference type="ARBA" id="ARBA00004496"/>
    </source>
</evidence>
<evidence type="ECO:0000256" key="2">
    <source>
        <dbReference type="ARBA" id="ARBA00022490"/>
    </source>
</evidence>
<keyword evidence="3" id="KW-0677">Repeat</keyword>
<protein>
    <submittedName>
        <fullName evidence="7">CSON010576 protein</fullName>
    </submittedName>
</protein>
<dbReference type="GO" id="GO:0006626">
    <property type="term" value="P:protein targeting to mitochondrion"/>
    <property type="evidence" value="ECO:0007669"/>
    <property type="project" value="TreeGrafter"/>
</dbReference>
<keyword evidence="4 5" id="KW-0802">TPR repeat</keyword>
<accession>A0A336KJ35</accession>
<dbReference type="Gene3D" id="1.25.40.10">
    <property type="entry name" value="Tetratricopeptide repeat domain"/>
    <property type="match status" value="1"/>
</dbReference>
<organism evidence="7">
    <name type="scientific">Culicoides sonorensis</name>
    <name type="common">Biting midge</name>
    <dbReference type="NCBI Taxonomy" id="179676"/>
    <lineage>
        <taxon>Eukaryota</taxon>
        <taxon>Metazoa</taxon>
        <taxon>Ecdysozoa</taxon>
        <taxon>Arthropoda</taxon>
        <taxon>Hexapoda</taxon>
        <taxon>Insecta</taxon>
        <taxon>Pterygota</taxon>
        <taxon>Neoptera</taxon>
        <taxon>Endopterygota</taxon>
        <taxon>Diptera</taxon>
        <taxon>Nematocera</taxon>
        <taxon>Chironomoidea</taxon>
        <taxon>Ceratopogonidae</taxon>
        <taxon>Ceratopogoninae</taxon>
        <taxon>Culicoides</taxon>
        <taxon>Monoculicoides</taxon>
    </lineage>
</organism>
<evidence type="ECO:0000313" key="7">
    <source>
        <dbReference type="EMBL" id="SSX03878.1"/>
    </source>
</evidence>
<sequence length="475" mass="56200">MESEVISGHKTLLQKYEIPLEHLDFDYLRKCSDTKKVERIYRILKSGEEGNFPDLTKFAEKRLHELDPKNKFLRTESAALRKNNLNEKTRMDLESGLKSWHDSISDIDHSRQSSLKRNLPPVRALNKEILDNFEKEKSRESKNPKKDRIKSCEYEKWDKFDADAEALKIDLDEERKIENFKQKTMRHESTPIIEEIYEDDFSQMTLKEKEVLAKRCKDKGNDFYRAKEYKEAIEEYSKSLRILSMAATYNNRAIAYIKTNEFHKAVKDCDKCLELEPENVKALLRKAQALQGLDQRRDAYQVYCKVLLIEPNNSYALNATNDLRKQLPDLPLPNSTRIKVIDETETDTKSETLKHSPKIEMEPKTHVEIKSEEKKVKETNNEKINEKQQTIKAFKDKLEIQHSKPKNSLNKSVGKDDALQNYKMKVDEQKKKQQEYKEHFKKMFEEHENEVFLLPHHNKNKNEFIIEESKDQKKK</sequence>
<dbReference type="VEuPathDB" id="VectorBase:CSON010576"/>
<feature type="repeat" description="TPR" evidence="5">
    <location>
        <begin position="246"/>
        <end position="279"/>
    </location>
</feature>
<evidence type="ECO:0000256" key="4">
    <source>
        <dbReference type="ARBA" id="ARBA00022803"/>
    </source>
</evidence>
<dbReference type="EMBL" id="UFQT01000433">
    <property type="protein sequence ID" value="SSX24243.1"/>
    <property type="molecule type" value="Genomic_DNA"/>
</dbReference>
<dbReference type="PROSITE" id="PS50005">
    <property type="entry name" value="TPR"/>
    <property type="match status" value="1"/>
</dbReference>
<evidence type="ECO:0000256" key="6">
    <source>
        <dbReference type="SAM" id="MobiDB-lite"/>
    </source>
</evidence>
<dbReference type="InterPro" id="IPR011990">
    <property type="entry name" value="TPR-like_helical_dom_sf"/>
</dbReference>
<dbReference type="PANTHER" id="PTHR45984:SF1">
    <property type="entry name" value="SPAG1 AXONEMAL DYNEIN ASSEMBLY FACTOR"/>
    <property type="match status" value="1"/>
</dbReference>
<feature type="region of interest" description="Disordered" evidence="6">
    <location>
        <begin position="400"/>
        <end position="420"/>
    </location>
</feature>
<dbReference type="GO" id="GO:0005829">
    <property type="term" value="C:cytosol"/>
    <property type="evidence" value="ECO:0007669"/>
    <property type="project" value="TreeGrafter"/>
</dbReference>
<evidence type="ECO:0000256" key="3">
    <source>
        <dbReference type="ARBA" id="ARBA00022737"/>
    </source>
</evidence>
<dbReference type="OMA" id="YSKWDKY"/>
<dbReference type="Pfam" id="PF00515">
    <property type="entry name" value="TPR_1"/>
    <property type="match status" value="1"/>
</dbReference>
<keyword evidence="2" id="KW-0963">Cytoplasm</keyword>
<dbReference type="EMBL" id="UFQS01000433">
    <property type="protein sequence ID" value="SSX03878.1"/>
    <property type="molecule type" value="Genomic_DNA"/>
</dbReference>
<dbReference type="GO" id="GO:0031072">
    <property type="term" value="F:heat shock protein binding"/>
    <property type="evidence" value="ECO:0007669"/>
    <property type="project" value="TreeGrafter"/>
</dbReference>
<dbReference type="GO" id="GO:0005739">
    <property type="term" value="C:mitochondrion"/>
    <property type="evidence" value="ECO:0007669"/>
    <property type="project" value="TreeGrafter"/>
</dbReference>